<evidence type="ECO:0000313" key="2">
    <source>
        <dbReference type="Proteomes" id="UP000023464"/>
    </source>
</evidence>
<dbReference type="AlphaFoldDB" id="A0A022PJD6"/>
<reference evidence="1 2" key="1">
    <citation type="submission" date="2014-03" db="EMBL/GenBank/DDBJ databases">
        <title>Draft Genome of Photorhabdus luminescens BA1, an Egyptian Isolate.</title>
        <authorList>
            <person name="Ghazal S."/>
            <person name="Hurst S.G.IV."/>
            <person name="Morris K."/>
            <person name="Thomas K."/>
            <person name="Tisa L.S."/>
        </authorList>
    </citation>
    <scope>NUCLEOTIDE SEQUENCE [LARGE SCALE GENOMIC DNA]</scope>
    <source>
        <strain evidence="1 2">BA1</strain>
    </source>
</reference>
<accession>A0A022PJD6</accession>
<dbReference type="PATRIC" id="fig|1393736.3.peg.1651"/>
<dbReference type="Proteomes" id="UP000023464">
    <property type="component" value="Unassembled WGS sequence"/>
</dbReference>
<comment type="caution">
    <text evidence="1">The sequence shown here is derived from an EMBL/GenBank/DDBJ whole genome shotgun (WGS) entry which is preliminary data.</text>
</comment>
<name>A0A022PJD6_9GAMM</name>
<gene>
    <name evidence="1" type="ORF">BA1DRAFT_01636</name>
</gene>
<keyword evidence="2" id="KW-1185">Reference proteome</keyword>
<dbReference type="RefSeq" id="WP_160169994.1">
    <property type="nucleotide sequence ID" value="NZ_CAWLTM010000096.1"/>
</dbReference>
<protein>
    <submittedName>
        <fullName evidence="1">Uncharacterized protein</fullName>
    </submittedName>
</protein>
<organism evidence="1 2">
    <name type="scientific">Photorhabdus aegyptia</name>
    <dbReference type="NCBI Taxonomy" id="2805098"/>
    <lineage>
        <taxon>Bacteria</taxon>
        <taxon>Pseudomonadati</taxon>
        <taxon>Pseudomonadota</taxon>
        <taxon>Gammaproteobacteria</taxon>
        <taxon>Enterobacterales</taxon>
        <taxon>Morganellaceae</taxon>
        <taxon>Photorhabdus</taxon>
    </lineage>
</organism>
<dbReference type="EMBL" id="JFGV01000019">
    <property type="protein sequence ID" value="EYU15776.1"/>
    <property type="molecule type" value="Genomic_DNA"/>
</dbReference>
<sequence>MTDGGGWALPMAALPNGTLNNFNAWVAGKTFDYLGNEIKLSADAYVVGQYLAIGF</sequence>
<proteinExistence type="predicted"/>
<evidence type="ECO:0000313" key="1">
    <source>
        <dbReference type="EMBL" id="EYU15776.1"/>
    </source>
</evidence>